<gene>
    <name evidence="2" type="ORF">SDC9_17391</name>
</gene>
<dbReference type="EMBL" id="VSSQ01000060">
    <property type="protein sequence ID" value="MPL71614.1"/>
    <property type="molecule type" value="Genomic_DNA"/>
</dbReference>
<evidence type="ECO:0000256" key="1">
    <source>
        <dbReference type="SAM" id="Phobius"/>
    </source>
</evidence>
<keyword evidence="1" id="KW-0472">Membrane</keyword>
<protein>
    <submittedName>
        <fullName evidence="2">Uncharacterized protein</fullName>
    </submittedName>
</protein>
<organism evidence="2">
    <name type="scientific">bioreactor metagenome</name>
    <dbReference type="NCBI Taxonomy" id="1076179"/>
    <lineage>
        <taxon>unclassified sequences</taxon>
        <taxon>metagenomes</taxon>
        <taxon>ecological metagenomes</taxon>
    </lineage>
</organism>
<feature type="transmembrane region" description="Helical" evidence="1">
    <location>
        <begin position="37"/>
        <end position="57"/>
    </location>
</feature>
<comment type="caution">
    <text evidence="2">The sequence shown here is derived from an EMBL/GenBank/DDBJ whole genome shotgun (WGS) entry which is preliminary data.</text>
</comment>
<sequence>MYEKDEFITRIKNQIRVEEEYAKLLEDGRHRLARSKYLILIPLVLFIIAAAAFVISSNNPGQVLILWIEGSFYLYMFYFFLMMIPSIGSDAKISIFDKKFRVYVLEFLRLANILRTVRRNPLTLVEFFWNAFLINTKPLVKGFTILYLIDLLCAVVMKLFDIIDWLMFFLLVVQIGVILIFYSRVTAAKPGTPGFFVGKPLPGADIFDVRNLKAWLYVGIFCIFTCLIIVGAMFFPGMTLGQFLRDISLVSGQYPLLLALILITQGLILRYFQGVESRKLMNTLNEHHLSVLKDDLLPRVDRAETADLPELKREFLLFIMNKLMVQEFFYRFPAYTLMPNLLLALDPVAQEILTETGEDKHLKDML</sequence>
<reference evidence="2" key="1">
    <citation type="submission" date="2019-08" db="EMBL/GenBank/DDBJ databases">
        <authorList>
            <person name="Kucharzyk K."/>
            <person name="Murdoch R.W."/>
            <person name="Higgins S."/>
            <person name="Loffler F."/>
        </authorList>
    </citation>
    <scope>NUCLEOTIDE SEQUENCE</scope>
</reference>
<evidence type="ECO:0000313" key="2">
    <source>
        <dbReference type="EMBL" id="MPL71614.1"/>
    </source>
</evidence>
<name>A0A644TX99_9ZZZZ</name>
<keyword evidence="1" id="KW-1133">Transmembrane helix</keyword>
<dbReference type="AlphaFoldDB" id="A0A644TX99"/>
<feature type="transmembrane region" description="Helical" evidence="1">
    <location>
        <begin position="254"/>
        <end position="272"/>
    </location>
</feature>
<feature type="transmembrane region" description="Helical" evidence="1">
    <location>
        <begin position="63"/>
        <end position="84"/>
    </location>
</feature>
<accession>A0A644TX99</accession>
<proteinExistence type="predicted"/>
<feature type="transmembrane region" description="Helical" evidence="1">
    <location>
        <begin position="165"/>
        <end position="182"/>
    </location>
</feature>
<keyword evidence="1" id="KW-0812">Transmembrane</keyword>
<feature type="transmembrane region" description="Helical" evidence="1">
    <location>
        <begin position="214"/>
        <end position="234"/>
    </location>
</feature>